<feature type="transmembrane region" description="Helical" evidence="1">
    <location>
        <begin position="495"/>
        <end position="518"/>
    </location>
</feature>
<name>A0A9D1HM62_9FIRM</name>
<feature type="non-terminal residue" evidence="2">
    <location>
        <position position="1"/>
    </location>
</feature>
<keyword evidence="1" id="KW-0812">Transmembrane</keyword>
<gene>
    <name evidence="2" type="ORF">IAD15_04110</name>
</gene>
<feature type="transmembrane region" description="Helical" evidence="1">
    <location>
        <begin position="407"/>
        <end position="429"/>
    </location>
</feature>
<dbReference type="EMBL" id="DVMJ01000031">
    <property type="protein sequence ID" value="HIU13235.1"/>
    <property type="molecule type" value="Genomic_DNA"/>
</dbReference>
<protein>
    <submittedName>
        <fullName evidence="2">Uncharacterized protein</fullName>
    </submittedName>
</protein>
<proteinExistence type="predicted"/>
<reference evidence="2" key="2">
    <citation type="journal article" date="2021" name="PeerJ">
        <title>Extensive microbial diversity within the chicken gut microbiome revealed by metagenomics and culture.</title>
        <authorList>
            <person name="Gilroy R."/>
            <person name="Ravi A."/>
            <person name="Getino M."/>
            <person name="Pursley I."/>
            <person name="Horton D.L."/>
            <person name="Alikhan N.F."/>
            <person name="Baker D."/>
            <person name="Gharbi K."/>
            <person name="Hall N."/>
            <person name="Watson M."/>
            <person name="Adriaenssens E.M."/>
            <person name="Foster-Nyarko E."/>
            <person name="Jarju S."/>
            <person name="Secka A."/>
            <person name="Antonio M."/>
            <person name="Oren A."/>
            <person name="Chaudhuri R.R."/>
            <person name="La Ragione R."/>
            <person name="Hildebrand F."/>
            <person name="Pallen M.J."/>
        </authorList>
    </citation>
    <scope>NUCLEOTIDE SEQUENCE</scope>
    <source>
        <strain evidence="2">CHK195-11698</strain>
    </source>
</reference>
<reference evidence="2" key="1">
    <citation type="submission" date="2020-10" db="EMBL/GenBank/DDBJ databases">
        <authorList>
            <person name="Gilroy R."/>
        </authorList>
    </citation>
    <scope>NUCLEOTIDE SEQUENCE</scope>
    <source>
        <strain evidence="2">CHK195-11698</strain>
    </source>
</reference>
<keyword evidence="1" id="KW-0472">Membrane</keyword>
<evidence type="ECO:0000313" key="2">
    <source>
        <dbReference type="EMBL" id="HIU13235.1"/>
    </source>
</evidence>
<keyword evidence="1" id="KW-1133">Transmembrane helix</keyword>
<organism evidence="2 3">
    <name type="scientific">Candidatus Fimiplasma intestinipullorum</name>
    <dbReference type="NCBI Taxonomy" id="2840825"/>
    <lineage>
        <taxon>Bacteria</taxon>
        <taxon>Bacillati</taxon>
        <taxon>Bacillota</taxon>
        <taxon>Clostridia</taxon>
        <taxon>Eubacteriales</taxon>
        <taxon>Candidatus Fimiplasma</taxon>
    </lineage>
</organism>
<comment type="caution">
    <text evidence="2">The sequence shown here is derived from an EMBL/GenBank/DDBJ whole genome shotgun (WGS) entry which is preliminary data.</text>
</comment>
<sequence>VNTQKIIQILQHLAYEDKKLIVLATHDDSLIDVLDVVYEIQDKQLVCIKKSKSEVSAHLLQVPHHRLSLVFYLQMAWARIWKKRMLYLLTLVGGAVAIAIFVFAEVRLYQTHVQYDRLYKSLTTSEIMVNNNCQGESSFAYHFEDENLPISPDQIDEIGEIEGIHAVYPYEPYLFMDTFTTNKIEVKKDGEFVFDYEISEEDRFELELYRSSRWWGVSPYYPEQGLEEIATLTTDTPNGVYIDETFAKNLGLGIENGQMISFDVQIPVTYRDGKKIIYHYPDPGDAVQTEQITHHDVANYNLEKIRIELPISGLLPSSYQELAGTIPYLYIPYELRENYTSLAMSMHVPVENEKVMSANALKVFLEPNANREEVKSQIAALSSQFVILDNYVNIQEAQTMALRVDSMFTYVIAAIAGILAALLFVYSFYHAKDVYKDSYYYNIHGLQLKERRMIALSELGMTWLMFFVISLIGLNYLIVNGMGDYVLNRQVPIQYIYFVLADMAVSGVVTLIVDGHLLRKRYTL</sequence>
<dbReference type="AlphaFoldDB" id="A0A9D1HM62"/>
<dbReference type="Proteomes" id="UP000824175">
    <property type="component" value="Unassembled WGS sequence"/>
</dbReference>
<feature type="transmembrane region" description="Helical" evidence="1">
    <location>
        <begin position="85"/>
        <end position="104"/>
    </location>
</feature>
<feature type="transmembrane region" description="Helical" evidence="1">
    <location>
        <begin position="459"/>
        <end position="479"/>
    </location>
</feature>
<accession>A0A9D1HM62</accession>
<evidence type="ECO:0000313" key="3">
    <source>
        <dbReference type="Proteomes" id="UP000824175"/>
    </source>
</evidence>
<evidence type="ECO:0000256" key="1">
    <source>
        <dbReference type="SAM" id="Phobius"/>
    </source>
</evidence>